<dbReference type="Pfam" id="PF00117">
    <property type="entry name" value="GATase"/>
    <property type="match status" value="1"/>
</dbReference>
<gene>
    <name evidence="11 13" type="primary">carA</name>
    <name evidence="13" type="ORF">MRX98_18835</name>
</gene>
<accession>A0AA41R719</accession>
<feature type="binding site" evidence="11">
    <location>
        <position position="322"/>
    </location>
    <ligand>
        <name>L-glutamine</name>
        <dbReference type="ChEBI" id="CHEBI:58359"/>
    </ligand>
</feature>
<evidence type="ECO:0000313" key="14">
    <source>
        <dbReference type="Proteomes" id="UP001165427"/>
    </source>
</evidence>
<keyword evidence="8 11" id="KW-0665">Pyrimidine biosynthesis</keyword>
<keyword evidence="7 11" id="KW-0315">Glutamine amidotransferase</keyword>
<dbReference type="Gene3D" id="3.50.30.20">
    <property type="entry name" value="Carbamoyl-phosphate synthase small subunit, N-terminal domain"/>
    <property type="match status" value="1"/>
</dbReference>
<comment type="pathway">
    <text evidence="1 11">Pyrimidine metabolism; UMP biosynthesis via de novo pathway; (S)-dihydroorotate from bicarbonate: step 1/3.</text>
</comment>
<evidence type="ECO:0000256" key="1">
    <source>
        <dbReference type="ARBA" id="ARBA00004812"/>
    </source>
</evidence>
<keyword evidence="11" id="KW-0055">Arginine biosynthesis</keyword>
<evidence type="ECO:0000256" key="10">
    <source>
        <dbReference type="ARBA" id="ARBA00049285"/>
    </source>
</evidence>
<feature type="binding site" evidence="11">
    <location>
        <position position="251"/>
    </location>
    <ligand>
        <name>L-glutamine</name>
        <dbReference type="ChEBI" id="CHEBI:58359"/>
    </ligand>
</feature>
<protein>
    <recommendedName>
        <fullName evidence="11">Carbamoyl phosphate synthase small chain</fullName>
        <ecNumber evidence="11">6.3.5.5</ecNumber>
    </recommendedName>
    <alternativeName>
        <fullName evidence="11">Carbamoyl phosphate synthetase glutamine chain</fullName>
    </alternativeName>
</protein>
<organism evidence="13 14">
    <name type="scientific">Desulfatitalea alkaliphila</name>
    <dbReference type="NCBI Taxonomy" id="2929485"/>
    <lineage>
        <taxon>Bacteria</taxon>
        <taxon>Pseudomonadati</taxon>
        <taxon>Thermodesulfobacteriota</taxon>
        <taxon>Desulfobacteria</taxon>
        <taxon>Desulfobacterales</taxon>
        <taxon>Desulfosarcinaceae</taxon>
        <taxon>Desulfatitalea</taxon>
    </lineage>
</organism>
<sequence length="388" mass="42049">MVLKTNDKPAALLALEDGRVFDCASFTGPGEASGEIVFNTGMTGYQEILTDPSYNGQMVVMTYPLIGTYGVNSEDMESEGIRAEALIVKEYQADPSNHRAGEALADFLRRHGKMGIEGLDTRALTRHIRTAGAMRAFVSTANLDPRSCIQKARAIPPMVGRDLTRAASTCEPYRWVNGEKVFFASPQACFRKGVWTAQGRKPSVAAIDYGAKHNILRCLEASGFEVIVVPAATNAADVMAMAPDAVFLSNGPGDPEPAVQAVRTVRELLGYRPMFGICLGHQLMALALGGKTFKLKFGHRGGNQPVKHLATGRVEITSQNHGFAVAPDSLDQGEVEPTHINLNDGTLEGFRHRRLPLMAVQYHPEAAPGPHDAGYLFETFRRMIAANP</sequence>
<dbReference type="EMBL" id="JALJRB010000030">
    <property type="protein sequence ID" value="MCJ8502638.1"/>
    <property type="molecule type" value="Genomic_DNA"/>
</dbReference>
<comment type="catalytic activity">
    <reaction evidence="9 11">
        <text>hydrogencarbonate + L-glutamine + 2 ATP + H2O = carbamoyl phosphate + L-glutamate + 2 ADP + phosphate + 2 H(+)</text>
        <dbReference type="Rhea" id="RHEA:18633"/>
        <dbReference type="ChEBI" id="CHEBI:15377"/>
        <dbReference type="ChEBI" id="CHEBI:15378"/>
        <dbReference type="ChEBI" id="CHEBI:17544"/>
        <dbReference type="ChEBI" id="CHEBI:29985"/>
        <dbReference type="ChEBI" id="CHEBI:30616"/>
        <dbReference type="ChEBI" id="CHEBI:43474"/>
        <dbReference type="ChEBI" id="CHEBI:58228"/>
        <dbReference type="ChEBI" id="CHEBI:58359"/>
        <dbReference type="ChEBI" id="CHEBI:456216"/>
        <dbReference type="EC" id="6.3.5.5"/>
    </reaction>
</comment>
<keyword evidence="11" id="KW-0028">Amino-acid biosynthesis</keyword>
<dbReference type="Proteomes" id="UP001165427">
    <property type="component" value="Unassembled WGS sequence"/>
</dbReference>
<dbReference type="SUPFAM" id="SSF52021">
    <property type="entry name" value="Carbamoyl phosphate synthetase, small subunit N-terminal domain"/>
    <property type="match status" value="1"/>
</dbReference>
<dbReference type="AlphaFoldDB" id="A0AA41R719"/>
<feature type="active site" evidence="11">
    <location>
        <position position="363"/>
    </location>
</feature>
<dbReference type="InterPro" id="IPR029062">
    <property type="entry name" value="Class_I_gatase-like"/>
</dbReference>
<dbReference type="NCBIfam" id="TIGR01368">
    <property type="entry name" value="CPSaseIIsmall"/>
    <property type="match status" value="1"/>
</dbReference>
<evidence type="ECO:0000256" key="3">
    <source>
        <dbReference type="ARBA" id="ARBA00007800"/>
    </source>
</evidence>
<comment type="catalytic activity">
    <reaction evidence="10 11">
        <text>L-glutamine + H2O = L-glutamate + NH4(+)</text>
        <dbReference type="Rhea" id="RHEA:15889"/>
        <dbReference type="ChEBI" id="CHEBI:15377"/>
        <dbReference type="ChEBI" id="CHEBI:28938"/>
        <dbReference type="ChEBI" id="CHEBI:29985"/>
        <dbReference type="ChEBI" id="CHEBI:58359"/>
    </reaction>
</comment>
<feature type="binding site" evidence="11">
    <location>
        <position position="53"/>
    </location>
    <ligand>
        <name>L-glutamine</name>
        <dbReference type="ChEBI" id="CHEBI:58359"/>
    </ligand>
</feature>
<comment type="similarity">
    <text evidence="3 11">Belongs to the CarA family.</text>
</comment>
<dbReference type="SMART" id="SM01097">
    <property type="entry name" value="CPSase_sm_chain"/>
    <property type="match status" value="1"/>
</dbReference>
<proteinExistence type="inferred from homology"/>
<dbReference type="PROSITE" id="PS51273">
    <property type="entry name" value="GATASE_TYPE_1"/>
    <property type="match status" value="1"/>
</dbReference>
<dbReference type="InterPro" id="IPR017926">
    <property type="entry name" value="GATASE"/>
</dbReference>
<evidence type="ECO:0000256" key="6">
    <source>
        <dbReference type="ARBA" id="ARBA00022840"/>
    </source>
</evidence>
<dbReference type="PRINTS" id="PR00096">
    <property type="entry name" value="GATASE"/>
</dbReference>
<dbReference type="GO" id="GO:0006526">
    <property type="term" value="P:L-arginine biosynthetic process"/>
    <property type="evidence" value="ECO:0007669"/>
    <property type="project" value="UniProtKB-UniRule"/>
</dbReference>
<dbReference type="InterPro" id="IPR035686">
    <property type="entry name" value="CPSase_GATase1"/>
</dbReference>
<feature type="binding site" evidence="11">
    <location>
        <position position="282"/>
    </location>
    <ligand>
        <name>L-glutamine</name>
        <dbReference type="ChEBI" id="CHEBI:58359"/>
    </ligand>
</feature>
<dbReference type="Pfam" id="PF00988">
    <property type="entry name" value="CPSase_sm_chain"/>
    <property type="match status" value="1"/>
</dbReference>
<dbReference type="PRINTS" id="PR00099">
    <property type="entry name" value="CPSGATASE"/>
</dbReference>
<feature type="active site" evidence="11">
    <location>
        <position position="365"/>
    </location>
</feature>
<feature type="binding site" evidence="11">
    <location>
        <position position="323"/>
    </location>
    <ligand>
        <name>L-glutamine</name>
        <dbReference type="ChEBI" id="CHEBI:58359"/>
    </ligand>
</feature>
<dbReference type="GO" id="GO:0005524">
    <property type="term" value="F:ATP binding"/>
    <property type="evidence" value="ECO:0007669"/>
    <property type="project" value="UniProtKB-UniRule"/>
</dbReference>
<evidence type="ECO:0000256" key="7">
    <source>
        <dbReference type="ARBA" id="ARBA00022962"/>
    </source>
</evidence>
<evidence type="ECO:0000256" key="11">
    <source>
        <dbReference type="HAMAP-Rule" id="MF_01209"/>
    </source>
</evidence>
<dbReference type="InterPro" id="IPR006274">
    <property type="entry name" value="CarbamoylP_synth_ssu"/>
</dbReference>
<dbReference type="InterPro" id="IPR002474">
    <property type="entry name" value="CarbamoylP_synth_ssu_N"/>
</dbReference>
<dbReference type="NCBIfam" id="NF009475">
    <property type="entry name" value="PRK12838.1"/>
    <property type="match status" value="1"/>
</dbReference>
<dbReference type="GO" id="GO:0004088">
    <property type="term" value="F:carbamoyl-phosphate synthase (glutamine-hydrolyzing) activity"/>
    <property type="evidence" value="ECO:0007669"/>
    <property type="project" value="UniProtKB-UniRule"/>
</dbReference>
<evidence type="ECO:0000256" key="2">
    <source>
        <dbReference type="ARBA" id="ARBA00005077"/>
    </source>
</evidence>
<keyword evidence="14" id="KW-1185">Reference proteome</keyword>
<feature type="domain" description="Carbamoyl-phosphate synthase small subunit N-terminal" evidence="12">
    <location>
        <begin position="9"/>
        <end position="139"/>
    </location>
</feature>
<keyword evidence="6 11" id="KW-0067">ATP-binding</keyword>
<dbReference type="PRINTS" id="PR00097">
    <property type="entry name" value="ANTSNTHASEII"/>
</dbReference>
<evidence type="ECO:0000313" key="13">
    <source>
        <dbReference type="EMBL" id="MCJ8502638.1"/>
    </source>
</evidence>
<dbReference type="EC" id="6.3.5.5" evidence="11"/>
<dbReference type="GO" id="GO:0044205">
    <property type="term" value="P:'de novo' UMP biosynthetic process"/>
    <property type="evidence" value="ECO:0007669"/>
    <property type="project" value="UniProtKB-UniRule"/>
</dbReference>
<keyword evidence="4 11" id="KW-0436">Ligase</keyword>
<dbReference type="GO" id="GO:0006207">
    <property type="term" value="P:'de novo' pyrimidine nucleobase biosynthetic process"/>
    <property type="evidence" value="ECO:0007669"/>
    <property type="project" value="InterPro"/>
</dbReference>
<evidence type="ECO:0000259" key="12">
    <source>
        <dbReference type="SMART" id="SM01097"/>
    </source>
</evidence>
<dbReference type="PANTHER" id="PTHR43418">
    <property type="entry name" value="MULTIFUNCTIONAL TRYPTOPHAN BIOSYNTHESIS PROTEIN-RELATED"/>
    <property type="match status" value="1"/>
</dbReference>
<comment type="subunit">
    <text evidence="11">Composed of two chains; the small (or glutamine) chain promotes the hydrolysis of glutamine to ammonia, which is used by the large (or ammonia) chain to synthesize carbamoyl phosphate. Tetramer of heterodimers (alpha,beta)4.</text>
</comment>
<dbReference type="InterPro" id="IPR036480">
    <property type="entry name" value="CarbP_synth_ssu_N_sf"/>
</dbReference>
<comment type="caution">
    <text evidence="13">The sequence shown here is derived from an EMBL/GenBank/DDBJ whole genome shotgun (WGS) entry which is preliminary data.</text>
</comment>
<dbReference type="Gene3D" id="3.40.50.880">
    <property type="match status" value="1"/>
</dbReference>
<comment type="pathway">
    <text evidence="2 11">Amino-acid biosynthesis; L-arginine biosynthesis; carbamoyl phosphate from bicarbonate: step 1/1.</text>
</comment>
<dbReference type="InterPro" id="IPR050472">
    <property type="entry name" value="Anth_synth/Amidotransfase"/>
</dbReference>
<dbReference type="PANTHER" id="PTHR43418:SF7">
    <property type="entry name" value="CARBAMOYL-PHOSPHATE SYNTHASE SMALL CHAIN"/>
    <property type="match status" value="1"/>
</dbReference>
<feature type="binding site" evidence="11">
    <location>
        <position position="253"/>
    </location>
    <ligand>
        <name>L-glutamine</name>
        <dbReference type="ChEBI" id="CHEBI:58359"/>
    </ligand>
</feature>
<dbReference type="FunFam" id="3.50.30.20:FF:000001">
    <property type="entry name" value="Carbamoyl-phosphate synthase small chain"/>
    <property type="match status" value="1"/>
</dbReference>
<feature type="active site" description="Nucleophile" evidence="11">
    <location>
        <position position="278"/>
    </location>
</feature>
<evidence type="ECO:0000256" key="5">
    <source>
        <dbReference type="ARBA" id="ARBA00022741"/>
    </source>
</evidence>
<reference evidence="13" key="1">
    <citation type="submission" date="2022-04" db="EMBL/GenBank/DDBJ databases">
        <title>Desulfatitalea alkaliphila sp. nov., a novel anaerobic sulfate-reducing bacterium isolated from terrestrial mud volcano, Taman Peninsula, Russia.</title>
        <authorList>
            <person name="Khomyakova M.A."/>
            <person name="Merkel A.Y."/>
            <person name="Slobodkin A.I."/>
        </authorList>
    </citation>
    <scope>NUCLEOTIDE SEQUENCE</scope>
    <source>
        <strain evidence="13">M08but</strain>
    </source>
</reference>
<evidence type="ECO:0000256" key="8">
    <source>
        <dbReference type="ARBA" id="ARBA00022975"/>
    </source>
</evidence>
<feature type="binding site" evidence="11">
    <location>
        <position position="279"/>
    </location>
    <ligand>
        <name>L-glutamine</name>
        <dbReference type="ChEBI" id="CHEBI:58359"/>
    </ligand>
</feature>
<comment type="function">
    <text evidence="11">Small subunit of the glutamine-dependent carbamoyl phosphate synthetase (CPSase). CPSase catalyzes the formation of carbamoyl phosphate from the ammonia moiety of glutamine, carbonate, and phosphate donated by ATP, constituting the first step of 2 biosynthetic pathways, one leading to arginine and/or urea and the other to pyrimidine nucleotides. The small subunit (glutamine amidotransferase) binds and cleaves glutamine to supply the large subunit with the substrate ammonia.</text>
</comment>
<dbReference type="CDD" id="cd01744">
    <property type="entry name" value="GATase1_CPSase"/>
    <property type="match status" value="1"/>
</dbReference>
<evidence type="ECO:0000256" key="4">
    <source>
        <dbReference type="ARBA" id="ARBA00022598"/>
    </source>
</evidence>
<evidence type="ECO:0000256" key="9">
    <source>
        <dbReference type="ARBA" id="ARBA00048816"/>
    </source>
</evidence>
<feature type="region of interest" description="CPSase" evidence="11">
    <location>
        <begin position="1"/>
        <end position="202"/>
    </location>
</feature>
<name>A0AA41R719_9BACT</name>
<dbReference type="HAMAP" id="MF_01209">
    <property type="entry name" value="CPSase_S_chain"/>
    <property type="match status" value="1"/>
</dbReference>
<feature type="binding site" evidence="11">
    <location>
        <position position="320"/>
    </location>
    <ligand>
        <name>L-glutamine</name>
        <dbReference type="ChEBI" id="CHEBI:58359"/>
    </ligand>
</feature>
<keyword evidence="5 11" id="KW-0547">Nucleotide-binding</keyword>
<dbReference type="GO" id="GO:0006541">
    <property type="term" value="P:glutamine metabolic process"/>
    <property type="evidence" value="ECO:0007669"/>
    <property type="project" value="InterPro"/>
</dbReference>
<dbReference type="SUPFAM" id="SSF52317">
    <property type="entry name" value="Class I glutamine amidotransferase-like"/>
    <property type="match status" value="1"/>
</dbReference>